<dbReference type="GO" id="GO:0070534">
    <property type="term" value="P:protein K63-linked ubiquitination"/>
    <property type="evidence" value="ECO:0007669"/>
    <property type="project" value="UniProtKB-UniRule"/>
</dbReference>
<dbReference type="GO" id="GO:0000974">
    <property type="term" value="C:Prp19 complex"/>
    <property type="evidence" value="ECO:0007669"/>
    <property type="project" value="UniProtKB-UniRule"/>
</dbReference>
<gene>
    <name evidence="13" type="ORF">WICMUC_003283</name>
</gene>
<dbReference type="PANTHER" id="PTHR43995:SF1">
    <property type="entry name" value="PRE-MRNA-PROCESSING FACTOR 19"/>
    <property type="match status" value="1"/>
</dbReference>
<dbReference type="FunFam" id="3.30.40.10:FF:000027">
    <property type="entry name" value="Pre-mRNA-processing factor 19, putative"/>
    <property type="match status" value="1"/>
</dbReference>
<feature type="region of interest" description="Disordered" evidence="11">
    <location>
        <begin position="145"/>
        <end position="167"/>
    </location>
</feature>
<dbReference type="AlphaFoldDB" id="A0A9P8TCU3"/>
<dbReference type="SUPFAM" id="SSF50978">
    <property type="entry name" value="WD40 repeat-like"/>
    <property type="match status" value="1"/>
</dbReference>
<evidence type="ECO:0000313" key="14">
    <source>
        <dbReference type="Proteomes" id="UP000769528"/>
    </source>
</evidence>
<evidence type="ECO:0000256" key="4">
    <source>
        <dbReference type="ARBA" id="ARBA00022664"/>
    </source>
</evidence>
<keyword evidence="5 10" id="KW-0747">Spliceosome</keyword>
<comment type="catalytic activity">
    <reaction evidence="10">
        <text>S-ubiquitinyl-[E2 ubiquitin-conjugating enzyme]-L-cysteine + [acceptor protein]-L-lysine = [E2 ubiquitin-conjugating enzyme]-L-cysteine + N(6)-ubiquitinyl-[acceptor protein]-L-lysine.</text>
        <dbReference type="EC" id="2.3.2.27"/>
    </reaction>
</comment>
<evidence type="ECO:0000256" key="7">
    <source>
        <dbReference type="ARBA" id="ARBA00023187"/>
    </source>
</evidence>
<keyword evidence="3" id="KW-0853">WD repeat</keyword>
<keyword evidence="14" id="KW-1185">Reference proteome</keyword>
<reference evidence="13" key="1">
    <citation type="journal article" date="2021" name="Open Biol.">
        <title>Shared evolutionary footprints suggest mitochondrial oxidative damage underlies multiple complex I losses in fungi.</title>
        <authorList>
            <person name="Schikora-Tamarit M.A."/>
            <person name="Marcet-Houben M."/>
            <person name="Nosek J."/>
            <person name="Gabaldon T."/>
        </authorList>
    </citation>
    <scope>NUCLEOTIDE SEQUENCE</scope>
    <source>
        <strain evidence="13">CBS6341</strain>
    </source>
</reference>
<organism evidence="13 14">
    <name type="scientific">Wickerhamomyces mucosus</name>
    <dbReference type="NCBI Taxonomy" id="1378264"/>
    <lineage>
        <taxon>Eukaryota</taxon>
        <taxon>Fungi</taxon>
        <taxon>Dikarya</taxon>
        <taxon>Ascomycota</taxon>
        <taxon>Saccharomycotina</taxon>
        <taxon>Saccharomycetes</taxon>
        <taxon>Phaffomycetales</taxon>
        <taxon>Wickerhamomycetaceae</taxon>
        <taxon>Wickerhamomyces</taxon>
    </lineage>
</organism>
<keyword evidence="8 10" id="KW-0234">DNA repair</keyword>
<protein>
    <recommendedName>
        <fullName evidence="10">Pre-mRNA-processing factor 19</fullName>
        <ecNumber evidence="10">2.3.2.27</ecNumber>
    </recommendedName>
</protein>
<dbReference type="GO" id="GO:0071006">
    <property type="term" value="C:U2-type catalytic step 1 spliceosome"/>
    <property type="evidence" value="ECO:0007669"/>
    <property type="project" value="TreeGrafter"/>
</dbReference>
<evidence type="ECO:0000259" key="12">
    <source>
        <dbReference type="SMART" id="SM00504"/>
    </source>
</evidence>
<dbReference type="InterPro" id="IPR013083">
    <property type="entry name" value="Znf_RING/FYVE/PHD"/>
</dbReference>
<keyword evidence="6 10" id="KW-0227">DNA damage</keyword>
<evidence type="ECO:0000256" key="3">
    <source>
        <dbReference type="ARBA" id="ARBA00022574"/>
    </source>
</evidence>
<dbReference type="GO" id="GO:0000398">
    <property type="term" value="P:mRNA splicing, via spliceosome"/>
    <property type="evidence" value="ECO:0007669"/>
    <property type="project" value="InterPro"/>
</dbReference>
<dbReference type="GO" id="GO:0006281">
    <property type="term" value="P:DNA repair"/>
    <property type="evidence" value="ECO:0007669"/>
    <property type="project" value="UniProtKB-KW"/>
</dbReference>
<dbReference type="PANTHER" id="PTHR43995">
    <property type="entry name" value="PRE-MRNA-PROCESSING FACTOR 19"/>
    <property type="match status" value="1"/>
</dbReference>
<reference evidence="13" key="2">
    <citation type="submission" date="2021-01" db="EMBL/GenBank/DDBJ databases">
        <authorList>
            <person name="Schikora-Tamarit M.A."/>
        </authorList>
    </citation>
    <scope>NUCLEOTIDE SEQUENCE</scope>
    <source>
        <strain evidence="13">CBS6341</strain>
    </source>
</reference>
<keyword evidence="7 10" id="KW-0508">mRNA splicing</keyword>
<comment type="subunit">
    <text evidence="10">Homotetramer.</text>
</comment>
<dbReference type="EC" id="2.3.2.27" evidence="10"/>
<dbReference type="GO" id="GO:0061630">
    <property type="term" value="F:ubiquitin protein ligase activity"/>
    <property type="evidence" value="ECO:0007669"/>
    <property type="project" value="UniProtKB-UniRule"/>
</dbReference>
<comment type="subcellular location">
    <subcellularLocation>
        <location evidence="1 10">Nucleus</location>
    </subcellularLocation>
</comment>
<sequence length="508" mass="56213">MYFATVINDVLAVSGQPPKIPVVSPKSGSIFEKELILRYIEQHHKDPISSENLSEDELIEIRTSPYQLPRQPNLNSVPSLLSALQNEWDSVALQLFQLTKQLDDTRKELSTALYHHDAAVRVAAKAIKERDEARRALENLALSISGEKPLPSNDEPSQIEDDQDQPVIDSNIPEDIVEEITNANNELFAIHKSSKQKVNVDIGYELQIQEQLTSAKPFKSVISTNVIADNKIYLTSSTGITSVFDIGSSTLGKDETIPKNKNITSILKINNNSIIGLLNGQILVNDSKIDSSISNNEKIIKLLSHPTLPIFVSFSSGGHYAIHTIEPELKTIYKNSLNDPISSADIHLDGALISVGSSNGKTYLIDLRTGELASTFQSTIEAQVDQLKFGNNGYWLFSSLFDGDKSIVEVWDLRKEKSSAIETQAQGTLVKIITDKSSNLILGLTSNSLELIQYDKSSKSWKYRGQYKITLNKGDKITDGVLINDKAENKLSVQIVTEHSSIEVINLE</sequence>
<dbReference type="GO" id="GO:0005737">
    <property type="term" value="C:cytoplasm"/>
    <property type="evidence" value="ECO:0007669"/>
    <property type="project" value="TreeGrafter"/>
</dbReference>
<evidence type="ECO:0000256" key="9">
    <source>
        <dbReference type="ARBA" id="ARBA00023242"/>
    </source>
</evidence>
<dbReference type="EMBL" id="JAEUBF010000853">
    <property type="protein sequence ID" value="KAH3674446.1"/>
    <property type="molecule type" value="Genomic_DNA"/>
</dbReference>
<evidence type="ECO:0000256" key="6">
    <source>
        <dbReference type="ARBA" id="ARBA00022763"/>
    </source>
</evidence>
<accession>A0A9P8TCU3</accession>
<dbReference type="OrthoDB" id="687049at2759"/>
<dbReference type="SMART" id="SM00504">
    <property type="entry name" value="Ubox"/>
    <property type="match status" value="1"/>
</dbReference>
<evidence type="ECO:0000256" key="11">
    <source>
        <dbReference type="SAM" id="MobiDB-lite"/>
    </source>
</evidence>
<evidence type="ECO:0000256" key="1">
    <source>
        <dbReference type="ARBA" id="ARBA00004123"/>
    </source>
</evidence>
<feature type="domain" description="U-box" evidence="12">
    <location>
        <begin position="12"/>
        <end position="68"/>
    </location>
</feature>
<dbReference type="InterPro" id="IPR003613">
    <property type="entry name" value="Ubox_domain"/>
</dbReference>
<dbReference type="Gene3D" id="2.130.10.10">
    <property type="entry name" value="YVTN repeat-like/Quinoprotein amine dehydrogenase"/>
    <property type="match status" value="1"/>
</dbReference>
<evidence type="ECO:0000256" key="2">
    <source>
        <dbReference type="ARBA" id="ARBA00006388"/>
    </source>
</evidence>
<evidence type="ECO:0000256" key="5">
    <source>
        <dbReference type="ARBA" id="ARBA00022728"/>
    </source>
</evidence>
<evidence type="ECO:0000256" key="8">
    <source>
        <dbReference type="ARBA" id="ARBA00023204"/>
    </source>
</evidence>
<comment type="function">
    <text evidence="10">Ubiquitin-protein ligase which is mainly involved pre-mRNA splicing and DNA repair. Required for pre-mRNA splicing as component of the spliceosome.</text>
</comment>
<dbReference type="SUPFAM" id="SSF57850">
    <property type="entry name" value="RING/U-box"/>
    <property type="match status" value="1"/>
</dbReference>
<dbReference type="Pfam" id="PF08606">
    <property type="entry name" value="Prp19"/>
    <property type="match status" value="1"/>
</dbReference>
<dbReference type="InterPro" id="IPR036322">
    <property type="entry name" value="WD40_repeat_dom_sf"/>
</dbReference>
<evidence type="ECO:0000313" key="13">
    <source>
        <dbReference type="EMBL" id="KAH3674446.1"/>
    </source>
</evidence>
<dbReference type="InterPro" id="IPR013915">
    <property type="entry name" value="Prp19_cc"/>
</dbReference>
<comment type="pathway">
    <text evidence="10">Protein modification; protein ubiquitination.</text>
</comment>
<comment type="similarity">
    <text evidence="2 10">Belongs to the WD repeat PRP19 family.</text>
</comment>
<keyword evidence="9 10" id="KW-0539">Nucleus</keyword>
<name>A0A9P8TCU3_9ASCO</name>
<evidence type="ECO:0000256" key="10">
    <source>
        <dbReference type="RuleBase" id="RU367101"/>
    </source>
</evidence>
<dbReference type="InterPro" id="IPR015943">
    <property type="entry name" value="WD40/YVTN_repeat-like_dom_sf"/>
</dbReference>
<keyword evidence="10" id="KW-0808">Transferase</keyword>
<proteinExistence type="inferred from homology"/>
<dbReference type="InterPro" id="IPR038959">
    <property type="entry name" value="Prp19"/>
</dbReference>
<keyword evidence="4 10" id="KW-0507">mRNA processing</keyword>
<dbReference type="Proteomes" id="UP000769528">
    <property type="component" value="Unassembled WGS sequence"/>
</dbReference>
<comment type="caution">
    <text evidence="13">The sequence shown here is derived from an EMBL/GenBank/DDBJ whole genome shotgun (WGS) entry which is preliminary data.</text>
</comment>
<keyword evidence="10" id="KW-0833">Ubl conjugation pathway</keyword>
<dbReference type="Gene3D" id="3.30.40.10">
    <property type="entry name" value="Zinc/RING finger domain, C3HC4 (zinc finger)"/>
    <property type="match status" value="1"/>
</dbReference>